<dbReference type="InterPro" id="IPR012878">
    <property type="entry name" value="Beta-AFase-like_GH127_cat"/>
</dbReference>
<dbReference type="InterPro" id="IPR049174">
    <property type="entry name" value="Beta-AFase-like"/>
</dbReference>
<feature type="non-terminal residue" evidence="2">
    <location>
        <position position="215"/>
    </location>
</feature>
<feature type="domain" description="Non-reducing end beta-L-arabinofuranosidase-like GH127 catalytic" evidence="1">
    <location>
        <begin position="3"/>
        <end position="206"/>
    </location>
</feature>
<name>X1IBA9_9ZZZZ</name>
<dbReference type="InterPro" id="IPR008928">
    <property type="entry name" value="6-hairpin_glycosidase_sf"/>
</dbReference>
<reference evidence="2" key="1">
    <citation type="journal article" date="2014" name="Front. Microbiol.">
        <title>High frequency of phylogenetically diverse reductive dehalogenase-homologous genes in deep subseafloor sedimentary metagenomes.</title>
        <authorList>
            <person name="Kawai M."/>
            <person name="Futagami T."/>
            <person name="Toyoda A."/>
            <person name="Takaki Y."/>
            <person name="Nishi S."/>
            <person name="Hori S."/>
            <person name="Arai W."/>
            <person name="Tsubouchi T."/>
            <person name="Morono Y."/>
            <person name="Uchiyama I."/>
            <person name="Ito T."/>
            <person name="Fujiyama A."/>
            <person name="Inagaki F."/>
            <person name="Takami H."/>
        </authorList>
    </citation>
    <scope>NUCLEOTIDE SEQUENCE</scope>
    <source>
        <strain evidence="2">Expedition CK06-06</strain>
    </source>
</reference>
<evidence type="ECO:0000259" key="1">
    <source>
        <dbReference type="Pfam" id="PF07944"/>
    </source>
</evidence>
<dbReference type="AlphaFoldDB" id="X1IBA9"/>
<dbReference type="PANTHER" id="PTHR43465:SF2">
    <property type="entry name" value="DUF1680 DOMAIN PROTEIN (AFU_ORTHOLOGUE AFUA_1G08910)"/>
    <property type="match status" value="1"/>
</dbReference>
<protein>
    <recommendedName>
        <fullName evidence="1">Non-reducing end beta-L-arabinofuranosidase-like GH127 catalytic domain-containing protein</fullName>
    </recommendedName>
</protein>
<dbReference type="GO" id="GO:0005975">
    <property type="term" value="P:carbohydrate metabolic process"/>
    <property type="evidence" value="ECO:0007669"/>
    <property type="project" value="InterPro"/>
</dbReference>
<proteinExistence type="predicted"/>
<evidence type="ECO:0000313" key="2">
    <source>
        <dbReference type="EMBL" id="GAH79701.1"/>
    </source>
</evidence>
<organism evidence="2">
    <name type="scientific">marine sediment metagenome</name>
    <dbReference type="NCBI Taxonomy" id="412755"/>
    <lineage>
        <taxon>unclassified sequences</taxon>
        <taxon>metagenomes</taxon>
        <taxon>ecological metagenomes</taxon>
    </lineage>
</organism>
<dbReference type="Pfam" id="PF07944">
    <property type="entry name" value="Beta-AFase-like_GH127_cat"/>
    <property type="match status" value="1"/>
</dbReference>
<dbReference type="EMBL" id="BARU01041961">
    <property type="protein sequence ID" value="GAH79701.1"/>
    <property type="molecule type" value="Genomic_DNA"/>
</dbReference>
<dbReference type="PANTHER" id="PTHR43465">
    <property type="entry name" value="DUF1680 DOMAIN PROTEIN (AFU_ORTHOLOGUE AFUA_1G08910)"/>
    <property type="match status" value="1"/>
</dbReference>
<feature type="non-terminal residue" evidence="2">
    <location>
        <position position="1"/>
    </location>
</feature>
<gene>
    <name evidence="2" type="ORF">S03H2_64574</name>
</gene>
<accession>X1IBA9</accession>
<comment type="caution">
    <text evidence="2">The sequence shown here is derived from an EMBL/GenBank/DDBJ whole genome shotgun (WGS) entry which is preliminary data.</text>
</comment>
<dbReference type="SUPFAM" id="SSF48208">
    <property type="entry name" value="Six-hairpin glycosidases"/>
    <property type="match status" value="1"/>
</dbReference>
<sequence>ARVKLTTGFWAKRCRTNRLRTIPHVHDMLRRTGRIEALKLKWRPGKGRRPHQFYDSDIAKWLEAACCSLATHPDRELQRRVDAVIALLARAQRPNGYLNSYFLQVTPRQRWTNLRDMHDLYCAGHLIEAGVAHFQATGERSLLEVVCRYADHIDSVFGPGGRAGYPGHEEIELALVRLYRATGQRRYLRLSRLFVDRRGRRPHFFDAEAKARGED</sequence>